<dbReference type="HOGENOM" id="CLU_1947559_0_0_11"/>
<gene>
    <name evidence="2" type="ORF">KCH_42780</name>
</gene>
<protein>
    <submittedName>
        <fullName evidence="2">Putative RNA polymerase ECF subfamily sigma factor</fullName>
    </submittedName>
</protein>
<dbReference type="EMBL" id="JNBY01000093">
    <property type="protein sequence ID" value="KDN84487.1"/>
    <property type="molecule type" value="Genomic_DNA"/>
</dbReference>
<dbReference type="SMART" id="SM00776">
    <property type="entry name" value="NPCBM"/>
    <property type="match status" value="1"/>
</dbReference>
<comment type="caution">
    <text evidence="2">The sequence shown here is derived from an EMBL/GenBank/DDBJ whole genome shotgun (WGS) entry which is preliminary data.</text>
</comment>
<reference evidence="2 3" key="1">
    <citation type="submission" date="2014-05" db="EMBL/GenBank/DDBJ databases">
        <title>Draft Genome Sequence of Kitasatospora cheerisanensis KCTC 2395.</title>
        <authorList>
            <person name="Nam D.H."/>
        </authorList>
    </citation>
    <scope>NUCLEOTIDE SEQUENCE [LARGE SCALE GENOMIC DNA]</scope>
    <source>
        <strain evidence="2 3">KCTC 2395</strain>
    </source>
</reference>
<dbReference type="AlphaFoldDB" id="A0A066YTA7"/>
<dbReference type="SUPFAM" id="SSF49785">
    <property type="entry name" value="Galactose-binding domain-like"/>
    <property type="match status" value="1"/>
</dbReference>
<dbReference type="InterPro" id="IPR038637">
    <property type="entry name" value="NPCBM_sf"/>
</dbReference>
<name>A0A066YTA7_9ACTN</name>
<evidence type="ECO:0000313" key="3">
    <source>
        <dbReference type="Proteomes" id="UP000027178"/>
    </source>
</evidence>
<dbReference type="InterPro" id="IPR013222">
    <property type="entry name" value="Glyco_hyd_98_carb-bd"/>
</dbReference>
<sequence length="134" mass="14298">MNRGHRTPGTPAIRGSGYAMQLPGTWMRGNFYRHVLAAPVPSRVTIDLNRSCRSFDAVAGLDDFGASYGRVVFTVQGDDGEVLWSSGELAANAEPVPVHAPLAGQKSVRLVVTMARGSASVIDLADWAQARLTC</sequence>
<dbReference type="Proteomes" id="UP000027178">
    <property type="component" value="Unassembled WGS sequence"/>
</dbReference>
<organism evidence="2 3">
    <name type="scientific">Kitasatospora cheerisanensis KCTC 2395</name>
    <dbReference type="NCBI Taxonomy" id="1348663"/>
    <lineage>
        <taxon>Bacteria</taxon>
        <taxon>Bacillati</taxon>
        <taxon>Actinomycetota</taxon>
        <taxon>Actinomycetes</taxon>
        <taxon>Kitasatosporales</taxon>
        <taxon>Streptomycetaceae</taxon>
        <taxon>Kitasatospora</taxon>
    </lineage>
</organism>
<feature type="domain" description="Glycosyl hydrolase family 98 putative carbohydrate-binding module" evidence="1">
    <location>
        <begin position="2"/>
        <end position="134"/>
    </location>
</feature>
<dbReference type="RefSeq" id="WP_051653260.1">
    <property type="nucleotide sequence ID" value="NZ_KK853997.1"/>
</dbReference>
<keyword evidence="3" id="KW-1185">Reference proteome</keyword>
<proteinExistence type="predicted"/>
<dbReference type="Pfam" id="PF08305">
    <property type="entry name" value="NPCBM"/>
    <property type="match status" value="1"/>
</dbReference>
<dbReference type="Gene3D" id="2.60.120.1060">
    <property type="entry name" value="NPCBM/NEW2 domain"/>
    <property type="match status" value="1"/>
</dbReference>
<evidence type="ECO:0000259" key="1">
    <source>
        <dbReference type="SMART" id="SM00776"/>
    </source>
</evidence>
<dbReference type="eggNOG" id="COG1595">
    <property type="taxonomic scope" value="Bacteria"/>
</dbReference>
<dbReference type="PATRIC" id="fig|1348663.4.peg.4124"/>
<dbReference type="InterPro" id="IPR008979">
    <property type="entry name" value="Galactose-bd-like_sf"/>
</dbReference>
<accession>A0A066YTA7</accession>
<evidence type="ECO:0000313" key="2">
    <source>
        <dbReference type="EMBL" id="KDN84487.1"/>
    </source>
</evidence>